<dbReference type="Gene3D" id="3.90.550.10">
    <property type="entry name" value="Spore Coat Polysaccharide Biosynthesis Protein SpsA, Chain A"/>
    <property type="match status" value="1"/>
</dbReference>
<name>A0ABS3KWC6_9PROT</name>
<keyword evidence="6" id="KW-1185">Reference proteome</keyword>
<evidence type="ECO:0000256" key="2">
    <source>
        <dbReference type="ARBA" id="ARBA00022695"/>
    </source>
</evidence>
<protein>
    <submittedName>
        <fullName evidence="5">Nucleotidyltransferase family protein</fullName>
    </submittedName>
</protein>
<feature type="domain" description="MobA-like NTP transferase" evidence="4">
    <location>
        <begin position="7"/>
        <end position="130"/>
    </location>
</feature>
<evidence type="ECO:0000256" key="1">
    <source>
        <dbReference type="ARBA" id="ARBA00022679"/>
    </source>
</evidence>
<comment type="caution">
    <text evidence="5">The sequence shown here is derived from an EMBL/GenBank/DDBJ whole genome shotgun (WGS) entry which is preliminary data.</text>
</comment>
<dbReference type="Proteomes" id="UP001518989">
    <property type="component" value="Unassembled WGS sequence"/>
</dbReference>
<dbReference type="InterPro" id="IPR029044">
    <property type="entry name" value="Nucleotide-diphossugar_trans"/>
</dbReference>
<evidence type="ECO:0000313" key="6">
    <source>
        <dbReference type="Proteomes" id="UP001518989"/>
    </source>
</evidence>
<dbReference type="InterPro" id="IPR025877">
    <property type="entry name" value="MobA-like_NTP_Trfase"/>
</dbReference>
<dbReference type="RefSeq" id="WP_207418710.1">
    <property type="nucleotide sequence ID" value="NZ_CP061177.1"/>
</dbReference>
<dbReference type="SUPFAM" id="SSF53448">
    <property type="entry name" value="Nucleotide-diphospho-sugar transferases"/>
    <property type="match status" value="1"/>
</dbReference>
<evidence type="ECO:0000256" key="3">
    <source>
        <dbReference type="ARBA" id="ARBA00022842"/>
    </source>
</evidence>
<dbReference type="PANTHER" id="PTHR43584:SF8">
    <property type="entry name" value="N-ACETYLMURAMATE ALPHA-1-PHOSPHATE URIDYLYLTRANSFERASE"/>
    <property type="match status" value="1"/>
</dbReference>
<evidence type="ECO:0000313" key="5">
    <source>
        <dbReference type="EMBL" id="MBO1080616.1"/>
    </source>
</evidence>
<evidence type="ECO:0000259" key="4">
    <source>
        <dbReference type="Pfam" id="PF12804"/>
    </source>
</evidence>
<gene>
    <name evidence="5" type="ORF">IAI61_16350</name>
</gene>
<sequence>MITLSSAMVLAAGFGTRMRPLTEARPKPLLPLAGRTLLDHALDRIDEAGIGHVVVNAHWFPDLIDEVCAARPHPPTVLHEEPVQETGGGVRDALPLLGDDPFLVVNGDAFWLDGPASTIARLAARFDPETMDGLLLMVRAAQVDSDVGQGDFLLDPVGRVRRPKEKEVSPYVYGGIQILHPRLMRDSPEGPFSMNRHWNRAIADGRLFGTVHDGAWFHLSRPIDLRRAETALATGLVRAMF</sequence>
<dbReference type="CDD" id="cd06422">
    <property type="entry name" value="NTP_transferase_like_1"/>
    <property type="match status" value="1"/>
</dbReference>
<keyword evidence="2" id="KW-0548">Nucleotidyltransferase</keyword>
<dbReference type="Pfam" id="PF12804">
    <property type="entry name" value="NTP_transf_3"/>
    <property type="match status" value="1"/>
</dbReference>
<organism evidence="5 6">
    <name type="scientific">Roseomonas haemaphysalidis</name>
    <dbReference type="NCBI Taxonomy" id="2768162"/>
    <lineage>
        <taxon>Bacteria</taxon>
        <taxon>Pseudomonadati</taxon>
        <taxon>Pseudomonadota</taxon>
        <taxon>Alphaproteobacteria</taxon>
        <taxon>Acetobacterales</taxon>
        <taxon>Roseomonadaceae</taxon>
        <taxon>Roseomonas</taxon>
    </lineage>
</organism>
<dbReference type="PANTHER" id="PTHR43584">
    <property type="entry name" value="NUCLEOTIDYL TRANSFERASE"/>
    <property type="match status" value="1"/>
</dbReference>
<keyword evidence="1" id="KW-0808">Transferase</keyword>
<dbReference type="InterPro" id="IPR050065">
    <property type="entry name" value="GlmU-like"/>
</dbReference>
<keyword evidence="3" id="KW-0460">Magnesium</keyword>
<proteinExistence type="predicted"/>
<reference evidence="5 6" key="1">
    <citation type="submission" date="2020-09" db="EMBL/GenBank/DDBJ databases">
        <title>Roseomonas.</title>
        <authorList>
            <person name="Zhu W."/>
        </authorList>
    </citation>
    <scope>NUCLEOTIDE SEQUENCE [LARGE SCALE GENOMIC DNA]</scope>
    <source>
        <strain evidence="5 6">573</strain>
    </source>
</reference>
<accession>A0ABS3KWC6</accession>
<dbReference type="EMBL" id="JACTNG010000009">
    <property type="protein sequence ID" value="MBO1080616.1"/>
    <property type="molecule type" value="Genomic_DNA"/>
</dbReference>